<dbReference type="OrthoDB" id="9804019at2"/>
<protein>
    <submittedName>
        <fullName evidence="11">Two-component system response regulator GlrR</fullName>
    </submittedName>
</protein>
<dbReference type="SUPFAM" id="SSF52540">
    <property type="entry name" value="P-loop containing nucleoside triphosphate hydrolases"/>
    <property type="match status" value="1"/>
</dbReference>
<proteinExistence type="predicted"/>
<dbReference type="GO" id="GO:0006355">
    <property type="term" value="P:regulation of DNA-templated transcription"/>
    <property type="evidence" value="ECO:0007669"/>
    <property type="project" value="InterPro"/>
</dbReference>
<evidence type="ECO:0000256" key="5">
    <source>
        <dbReference type="ARBA" id="ARBA00023015"/>
    </source>
</evidence>
<dbReference type="InterPro" id="IPR027417">
    <property type="entry name" value="P-loop_NTPase"/>
</dbReference>
<dbReference type="GO" id="GO:0000160">
    <property type="term" value="P:phosphorelay signal transduction system"/>
    <property type="evidence" value="ECO:0007669"/>
    <property type="project" value="UniProtKB-KW"/>
</dbReference>
<keyword evidence="1 8" id="KW-0597">Phosphoprotein</keyword>
<dbReference type="InterPro" id="IPR002078">
    <property type="entry name" value="Sigma_54_int"/>
</dbReference>
<feature type="modified residue" description="4-aspartylphosphate" evidence="8">
    <location>
        <position position="56"/>
    </location>
</feature>
<keyword evidence="3" id="KW-0067">ATP-binding</keyword>
<keyword evidence="4" id="KW-0902">Two-component regulatory system</keyword>
<dbReference type="Gene3D" id="1.10.10.60">
    <property type="entry name" value="Homeodomain-like"/>
    <property type="match status" value="1"/>
</dbReference>
<dbReference type="Proteomes" id="UP000244248">
    <property type="component" value="Unassembled WGS sequence"/>
</dbReference>
<feature type="domain" description="Sigma-54 factor interaction" evidence="9">
    <location>
        <begin position="142"/>
        <end position="371"/>
    </location>
</feature>
<dbReference type="Gene3D" id="3.40.50.2300">
    <property type="match status" value="1"/>
</dbReference>
<name>A0A2T5MD30_9GAMM</name>
<dbReference type="Pfam" id="PF25601">
    <property type="entry name" value="AAA_lid_14"/>
    <property type="match status" value="1"/>
</dbReference>
<dbReference type="FunFam" id="3.40.50.2300:FF:000018">
    <property type="entry name" value="DNA-binding transcriptional regulator NtrC"/>
    <property type="match status" value="1"/>
</dbReference>
<dbReference type="Pfam" id="PF00072">
    <property type="entry name" value="Response_reg"/>
    <property type="match status" value="1"/>
</dbReference>
<keyword evidence="6" id="KW-0238">DNA-binding</keyword>
<dbReference type="InterPro" id="IPR001789">
    <property type="entry name" value="Sig_transdc_resp-reg_receiver"/>
</dbReference>
<evidence type="ECO:0000259" key="9">
    <source>
        <dbReference type="PROSITE" id="PS50045"/>
    </source>
</evidence>
<evidence type="ECO:0000256" key="4">
    <source>
        <dbReference type="ARBA" id="ARBA00023012"/>
    </source>
</evidence>
<sequence length="452" mass="50128">METAKRRILLVDDDPDMLRLLSIRLRAHNYDTDCAKDAAEAINMIYSFRPDLIISDLRMPVTDGMELLTEVQRLHPGLPMILLTAHGTIPDAVAATHRGAFDFLTKPVDKEALLAVVEKAMQLSGGSIAVDPSRSKKWREEIVTMHPVMLQLLEDAHRVASSETSVMIMGESGTGKELLARAIHKASPRASKEFIAVNCGAIPENLLESELFGHEKGAFTGAIREHEGLFRAADGGTLLLDEIGDMPLPLQVKLLRVLQERQVRPVGSVKSFPVNVRILSATHRDLKYAMEEEKFRADLYYRLNVVGLRMPSLSERVSDIPILVSRYLAALAERSGERCKVYAPEAMELLVAAAWPGNVRQLFNIVEQNVALSVTPVIGARIVQKALGSEFSALPTFAQARDDFTRAYLTQLLQITGGNISQASRMAERNRTEFYKLLSRFGLNPALFKSES</sequence>
<dbReference type="FunFam" id="3.40.50.300:FF:000006">
    <property type="entry name" value="DNA-binding transcriptional regulator NtrC"/>
    <property type="match status" value="1"/>
</dbReference>
<feature type="domain" description="Response regulatory" evidence="10">
    <location>
        <begin position="7"/>
        <end position="121"/>
    </location>
</feature>
<evidence type="ECO:0000313" key="11">
    <source>
        <dbReference type="EMBL" id="PTU30483.1"/>
    </source>
</evidence>
<dbReference type="PROSITE" id="PS50045">
    <property type="entry name" value="SIGMA54_INTERACT_4"/>
    <property type="match status" value="1"/>
</dbReference>
<dbReference type="InterPro" id="IPR011006">
    <property type="entry name" value="CheY-like_superfamily"/>
</dbReference>
<dbReference type="PROSITE" id="PS50110">
    <property type="entry name" value="RESPONSE_REGULATORY"/>
    <property type="match status" value="1"/>
</dbReference>
<dbReference type="InterPro" id="IPR009057">
    <property type="entry name" value="Homeodomain-like_sf"/>
</dbReference>
<evidence type="ECO:0000256" key="1">
    <source>
        <dbReference type="ARBA" id="ARBA00022553"/>
    </source>
</evidence>
<dbReference type="InterPro" id="IPR003593">
    <property type="entry name" value="AAA+_ATPase"/>
</dbReference>
<dbReference type="SMART" id="SM00448">
    <property type="entry name" value="REC"/>
    <property type="match status" value="1"/>
</dbReference>
<dbReference type="GO" id="GO:0005524">
    <property type="term" value="F:ATP binding"/>
    <property type="evidence" value="ECO:0007669"/>
    <property type="project" value="UniProtKB-KW"/>
</dbReference>
<gene>
    <name evidence="11" type="ORF">CJD38_13275</name>
</gene>
<dbReference type="RefSeq" id="WP_107940855.1">
    <property type="nucleotide sequence ID" value="NZ_QANS01000005.1"/>
</dbReference>
<keyword evidence="2" id="KW-0547">Nucleotide-binding</keyword>
<dbReference type="Gene3D" id="3.40.50.300">
    <property type="entry name" value="P-loop containing nucleotide triphosphate hydrolases"/>
    <property type="match status" value="1"/>
</dbReference>
<comment type="caution">
    <text evidence="11">The sequence shown here is derived from an EMBL/GenBank/DDBJ whole genome shotgun (WGS) entry which is preliminary data.</text>
</comment>
<evidence type="ECO:0000256" key="3">
    <source>
        <dbReference type="ARBA" id="ARBA00022840"/>
    </source>
</evidence>
<dbReference type="PROSITE" id="PS00676">
    <property type="entry name" value="SIGMA54_INTERACT_2"/>
    <property type="match status" value="1"/>
</dbReference>
<evidence type="ECO:0000256" key="2">
    <source>
        <dbReference type="ARBA" id="ARBA00022741"/>
    </source>
</evidence>
<keyword evidence="5" id="KW-0805">Transcription regulation</keyword>
<dbReference type="InterPro" id="IPR025662">
    <property type="entry name" value="Sigma_54_int_dom_ATP-bd_1"/>
</dbReference>
<dbReference type="Gene3D" id="1.10.8.60">
    <property type="match status" value="1"/>
</dbReference>
<dbReference type="SUPFAM" id="SSF52172">
    <property type="entry name" value="CheY-like"/>
    <property type="match status" value="1"/>
</dbReference>
<organism evidence="11 12">
    <name type="scientific">Stenotrophobium rhamnosiphilum</name>
    <dbReference type="NCBI Taxonomy" id="2029166"/>
    <lineage>
        <taxon>Bacteria</taxon>
        <taxon>Pseudomonadati</taxon>
        <taxon>Pseudomonadota</taxon>
        <taxon>Gammaproteobacteria</taxon>
        <taxon>Nevskiales</taxon>
        <taxon>Nevskiaceae</taxon>
        <taxon>Stenotrophobium</taxon>
    </lineage>
</organism>
<dbReference type="PROSITE" id="PS00688">
    <property type="entry name" value="SIGMA54_INTERACT_3"/>
    <property type="match status" value="1"/>
</dbReference>
<dbReference type="InterPro" id="IPR025943">
    <property type="entry name" value="Sigma_54_int_dom_ATP-bd_2"/>
</dbReference>
<accession>A0A2T5MD30</accession>
<evidence type="ECO:0000256" key="8">
    <source>
        <dbReference type="PROSITE-ProRule" id="PRU00169"/>
    </source>
</evidence>
<dbReference type="AlphaFoldDB" id="A0A2T5MD30"/>
<evidence type="ECO:0000256" key="7">
    <source>
        <dbReference type="ARBA" id="ARBA00023163"/>
    </source>
</evidence>
<dbReference type="EMBL" id="QANS01000005">
    <property type="protein sequence ID" value="PTU30483.1"/>
    <property type="molecule type" value="Genomic_DNA"/>
</dbReference>
<evidence type="ECO:0000313" key="12">
    <source>
        <dbReference type="Proteomes" id="UP000244248"/>
    </source>
</evidence>
<dbReference type="InterPro" id="IPR025944">
    <property type="entry name" value="Sigma_54_int_dom_CS"/>
</dbReference>
<dbReference type="PROSITE" id="PS00675">
    <property type="entry name" value="SIGMA54_INTERACT_1"/>
    <property type="match status" value="1"/>
</dbReference>
<keyword evidence="7" id="KW-0804">Transcription</keyword>
<dbReference type="PANTHER" id="PTHR32071:SF116">
    <property type="entry name" value="TRANSCRIPTIONAL REGULATORY PROTEIN GLRR"/>
    <property type="match status" value="1"/>
</dbReference>
<dbReference type="SUPFAM" id="SSF46689">
    <property type="entry name" value="Homeodomain-like"/>
    <property type="match status" value="1"/>
</dbReference>
<dbReference type="SMART" id="SM00382">
    <property type="entry name" value="AAA"/>
    <property type="match status" value="1"/>
</dbReference>
<dbReference type="Pfam" id="PF00158">
    <property type="entry name" value="Sigma54_activat"/>
    <property type="match status" value="1"/>
</dbReference>
<dbReference type="CDD" id="cd00009">
    <property type="entry name" value="AAA"/>
    <property type="match status" value="1"/>
</dbReference>
<dbReference type="InterPro" id="IPR058031">
    <property type="entry name" value="AAA_lid_NorR"/>
</dbReference>
<keyword evidence="12" id="KW-1185">Reference proteome</keyword>
<reference evidence="11 12" key="1">
    <citation type="submission" date="2018-04" db="EMBL/GenBank/DDBJ databases">
        <title>Novel species isolated from glacier.</title>
        <authorList>
            <person name="Liu Q."/>
            <person name="Xin Y.-H."/>
        </authorList>
    </citation>
    <scope>NUCLEOTIDE SEQUENCE [LARGE SCALE GENOMIC DNA]</scope>
    <source>
        <strain evidence="11 12">GT1R17</strain>
    </source>
</reference>
<dbReference type="GO" id="GO:0003677">
    <property type="term" value="F:DNA binding"/>
    <property type="evidence" value="ECO:0007669"/>
    <property type="project" value="UniProtKB-KW"/>
</dbReference>
<evidence type="ECO:0000256" key="6">
    <source>
        <dbReference type="ARBA" id="ARBA00023125"/>
    </source>
</evidence>
<evidence type="ECO:0000259" key="10">
    <source>
        <dbReference type="PROSITE" id="PS50110"/>
    </source>
</evidence>
<dbReference type="PANTHER" id="PTHR32071">
    <property type="entry name" value="TRANSCRIPTIONAL REGULATORY PROTEIN"/>
    <property type="match status" value="1"/>
</dbReference>